<evidence type="ECO:0000313" key="3">
    <source>
        <dbReference type="Proteomes" id="UP000198853"/>
    </source>
</evidence>
<dbReference type="RefSeq" id="WP_090397725.1">
    <property type="nucleotide sequence ID" value="NZ_FNEN01000005.1"/>
</dbReference>
<evidence type="ECO:0000313" key="2">
    <source>
        <dbReference type="EMBL" id="SDI73665.1"/>
    </source>
</evidence>
<organism evidence="2 3">
    <name type="scientific">Natribacillus halophilus</name>
    <dbReference type="NCBI Taxonomy" id="549003"/>
    <lineage>
        <taxon>Bacteria</taxon>
        <taxon>Bacillati</taxon>
        <taxon>Bacillota</taxon>
        <taxon>Bacilli</taxon>
        <taxon>Bacillales</taxon>
        <taxon>Bacillaceae</taxon>
        <taxon>Natribacillus</taxon>
    </lineage>
</organism>
<reference evidence="2 3" key="1">
    <citation type="submission" date="2016-10" db="EMBL/GenBank/DDBJ databases">
        <authorList>
            <person name="de Groot N.N."/>
        </authorList>
    </citation>
    <scope>NUCLEOTIDE SEQUENCE [LARGE SCALE GENOMIC DNA]</scope>
    <source>
        <strain evidence="2 3">DSM 21771</strain>
    </source>
</reference>
<dbReference type="Proteomes" id="UP000198853">
    <property type="component" value="Unassembled WGS sequence"/>
</dbReference>
<protein>
    <submittedName>
        <fullName evidence="2">Uncharacterized protein</fullName>
    </submittedName>
</protein>
<gene>
    <name evidence="2" type="ORF">SAMN04488123_105135</name>
</gene>
<accession>A0A1G8N0Q6</accession>
<feature type="compositionally biased region" description="Polar residues" evidence="1">
    <location>
        <begin position="47"/>
        <end position="80"/>
    </location>
</feature>
<dbReference type="AlphaFoldDB" id="A0A1G8N0Q6"/>
<feature type="compositionally biased region" description="Basic and acidic residues" evidence="1">
    <location>
        <begin position="21"/>
        <end position="32"/>
    </location>
</feature>
<feature type="region of interest" description="Disordered" evidence="1">
    <location>
        <begin position="15"/>
        <end position="93"/>
    </location>
</feature>
<keyword evidence="3" id="KW-1185">Reference proteome</keyword>
<dbReference type="OrthoDB" id="2988087at2"/>
<sequence length="315" mass="36105">MSDFMKEMVGQILNQNEEMNANDRNKNRETFQHENGTPSIESIKRPNYQNQNKGKRLSTSLNKNPSFTSNESNQTNQHTPQAPKVEMTPTSYSSDALSKLQTMSLTTGQSSEVSSYQNNTLNVAVMIGKSKTGGSAWLFPKPSIGIERLFNRKPQGVSVGILNFSECYPSQLLFINDLIREHQSVKFYIEWDRENKGEFLLELYHEDEIWLKKVLHQLFQKLNRHTMKSYEVYKVDYPSTWLSKQLGLNITVEGLGIIEGLSYYSNIALLDHVLKMLPERTINYNIAQEYLLVAGNQDTIKEVEKVFKSNGGQFI</sequence>
<dbReference type="EMBL" id="FNEN01000005">
    <property type="protein sequence ID" value="SDI73665.1"/>
    <property type="molecule type" value="Genomic_DNA"/>
</dbReference>
<name>A0A1G8N0Q6_9BACI</name>
<evidence type="ECO:0000256" key="1">
    <source>
        <dbReference type="SAM" id="MobiDB-lite"/>
    </source>
</evidence>
<proteinExistence type="predicted"/>